<name>A0A6J7WKC5_9CAUD</name>
<reference evidence="2" key="1">
    <citation type="submission" date="2020-05" db="EMBL/GenBank/DDBJ databases">
        <authorList>
            <person name="Chiriac C."/>
            <person name="Salcher M."/>
            <person name="Ghai R."/>
            <person name="Kavagutti S V."/>
        </authorList>
    </citation>
    <scope>NUCLEOTIDE SEQUENCE</scope>
</reference>
<protein>
    <submittedName>
        <fullName evidence="2">Uncharacterized protein</fullName>
    </submittedName>
</protein>
<feature type="region of interest" description="Disordered" evidence="1">
    <location>
        <begin position="1"/>
        <end position="20"/>
    </location>
</feature>
<accession>A0A6J7WKC5</accession>
<sequence>MGGQSHKTSGGNTRSQTTGWGYNPICRVATPCIVKRIDETWEPPRPVPLTGTFFVMQQTQCALLYPLEE</sequence>
<evidence type="ECO:0000313" key="2">
    <source>
        <dbReference type="EMBL" id="CAB5214483.1"/>
    </source>
</evidence>
<dbReference type="EMBL" id="LR798243">
    <property type="protein sequence ID" value="CAB5214483.1"/>
    <property type="molecule type" value="Genomic_DNA"/>
</dbReference>
<gene>
    <name evidence="2" type="ORF">UFOVP190_135</name>
</gene>
<evidence type="ECO:0000256" key="1">
    <source>
        <dbReference type="SAM" id="MobiDB-lite"/>
    </source>
</evidence>
<proteinExistence type="predicted"/>
<organism evidence="2">
    <name type="scientific">uncultured Caudovirales phage</name>
    <dbReference type="NCBI Taxonomy" id="2100421"/>
    <lineage>
        <taxon>Viruses</taxon>
        <taxon>Duplodnaviria</taxon>
        <taxon>Heunggongvirae</taxon>
        <taxon>Uroviricota</taxon>
        <taxon>Caudoviricetes</taxon>
        <taxon>Peduoviridae</taxon>
        <taxon>Maltschvirus</taxon>
        <taxon>Maltschvirus maltsch</taxon>
    </lineage>
</organism>